<accession>A0ABY9MPJ3</accession>
<sequence>MKLPSSHTFVYCLLAGLVVLSLHGCDKRNETPPPPQAEPVLIPQADQLKPASTSMDTTAPAANTTAIAMQPSPPPAMTEPDAMPISPTKLDKPNALKIPNIAQQSLPGSEFSLRFLATGESFYTEIKLTHGILNYTYFEDTTGRCEKWIKNSPCWEKNDLKTISMALPNADLDNLYSIVKKSGVLALKRETFGGAKTGQRHYTQRLDISIDGQQKQLLYQSFPGASKKPEAFAMLETALLEYARDLPH</sequence>
<gene>
    <name evidence="1" type="ORF">RCF98_16125</name>
</gene>
<evidence type="ECO:0000313" key="1">
    <source>
        <dbReference type="EMBL" id="WML90483.1"/>
    </source>
</evidence>
<dbReference type="Proteomes" id="UP001236657">
    <property type="component" value="Chromosome"/>
</dbReference>
<keyword evidence="2" id="KW-1185">Reference proteome</keyword>
<reference evidence="1 2" key="1">
    <citation type="submission" date="2023-08" db="EMBL/GenBank/DDBJ databases">
        <title>New molecular markers tilS and rpoB for phylogenetic and monitoring studies of the genus Thiothrix biodiversity.</title>
        <authorList>
            <person name="Ravin N.V."/>
            <person name="Smolyakov D."/>
            <person name="Markov N.D."/>
            <person name="Beletsky A.V."/>
            <person name="Mardanov A.V."/>
            <person name="Rudenko T.S."/>
            <person name="Grabovich M.Y."/>
        </authorList>
    </citation>
    <scope>NUCLEOTIDE SEQUENCE [LARGE SCALE GENOMIC DNA]</scope>
    <source>
        <strain evidence="1 2">MK1</strain>
    </source>
</reference>
<dbReference type="RefSeq" id="WP_308894951.1">
    <property type="nucleotide sequence ID" value="NZ_CP133218.1"/>
</dbReference>
<evidence type="ECO:0000313" key="2">
    <source>
        <dbReference type="Proteomes" id="UP001236657"/>
    </source>
</evidence>
<protein>
    <submittedName>
        <fullName evidence="1">Uncharacterized protein</fullName>
    </submittedName>
</protein>
<organism evidence="1 2">
    <name type="scientific">Thiothrix lacustris</name>
    <dbReference type="NCBI Taxonomy" id="525917"/>
    <lineage>
        <taxon>Bacteria</taxon>
        <taxon>Pseudomonadati</taxon>
        <taxon>Pseudomonadota</taxon>
        <taxon>Gammaproteobacteria</taxon>
        <taxon>Thiotrichales</taxon>
        <taxon>Thiotrichaceae</taxon>
        <taxon>Thiothrix</taxon>
    </lineage>
</organism>
<dbReference type="EMBL" id="CP133218">
    <property type="protein sequence ID" value="WML90483.1"/>
    <property type="molecule type" value="Genomic_DNA"/>
</dbReference>
<name>A0ABY9MPJ3_9GAMM</name>
<proteinExistence type="predicted"/>